<evidence type="ECO:0000256" key="10">
    <source>
        <dbReference type="ARBA" id="ARBA00022989"/>
    </source>
</evidence>
<evidence type="ECO:0000256" key="2">
    <source>
        <dbReference type="ARBA" id="ARBA00004141"/>
    </source>
</evidence>
<feature type="region of interest" description="Disordered" evidence="12">
    <location>
        <begin position="265"/>
        <end position="284"/>
    </location>
</feature>
<feature type="transmembrane region" description="Helical" evidence="13">
    <location>
        <begin position="231"/>
        <end position="252"/>
    </location>
</feature>
<evidence type="ECO:0000313" key="15">
    <source>
        <dbReference type="EMBL" id="KFK43747.1"/>
    </source>
</evidence>
<evidence type="ECO:0000256" key="9">
    <source>
        <dbReference type="ARBA" id="ARBA00022833"/>
    </source>
</evidence>
<evidence type="ECO:0000256" key="6">
    <source>
        <dbReference type="ARBA" id="ARBA00022723"/>
    </source>
</evidence>
<reference evidence="16" key="1">
    <citation type="journal article" date="2015" name="Nat. Plants">
        <title>Genome expansion of Arabis alpina linked with retrotransposition and reduced symmetric DNA methylation.</title>
        <authorList>
            <person name="Willing E.M."/>
            <person name="Rawat V."/>
            <person name="Mandakova T."/>
            <person name="Maumus F."/>
            <person name="James G.V."/>
            <person name="Nordstroem K.J."/>
            <person name="Becker C."/>
            <person name="Warthmann N."/>
            <person name="Chica C."/>
            <person name="Szarzynska B."/>
            <person name="Zytnicki M."/>
            <person name="Albani M.C."/>
            <person name="Kiefer C."/>
            <person name="Bergonzi S."/>
            <person name="Castaings L."/>
            <person name="Mateos J.L."/>
            <person name="Berns M.C."/>
            <person name="Bujdoso N."/>
            <person name="Piofczyk T."/>
            <person name="de Lorenzo L."/>
            <person name="Barrero-Sicilia C."/>
            <person name="Mateos I."/>
            <person name="Piednoel M."/>
            <person name="Hagmann J."/>
            <person name="Chen-Min-Tao R."/>
            <person name="Iglesias-Fernandez R."/>
            <person name="Schuster S.C."/>
            <person name="Alonso-Blanco C."/>
            <person name="Roudier F."/>
            <person name="Carbonero P."/>
            <person name="Paz-Ares J."/>
            <person name="Davis S.J."/>
            <person name="Pecinka A."/>
            <person name="Quesneville H."/>
            <person name="Colot V."/>
            <person name="Lysak M.A."/>
            <person name="Weigel D."/>
            <person name="Coupland G."/>
            <person name="Schneeberger K."/>
        </authorList>
    </citation>
    <scope>NUCLEOTIDE SEQUENCE [LARGE SCALE GENOMIC DNA]</scope>
    <source>
        <strain evidence="16">cv. Pajares</strain>
    </source>
</reference>
<evidence type="ECO:0000259" key="14">
    <source>
        <dbReference type="Pfam" id="PF12483"/>
    </source>
</evidence>
<evidence type="ECO:0000256" key="7">
    <source>
        <dbReference type="ARBA" id="ARBA00022771"/>
    </source>
</evidence>
<dbReference type="InterPro" id="IPR044231">
    <property type="entry name" value="SP1/SPL1"/>
</dbReference>
<dbReference type="GO" id="GO:0061630">
    <property type="term" value="F:ubiquitin protein ligase activity"/>
    <property type="evidence" value="ECO:0007669"/>
    <property type="project" value="UniProtKB-EC"/>
</dbReference>
<dbReference type="GO" id="GO:0016020">
    <property type="term" value="C:membrane"/>
    <property type="evidence" value="ECO:0007669"/>
    <property type="project" value="UniProtKB-SubCell"/>
</dbReference>
<evidence type="ECO:0000313" key="16">
    <source>
        <dbReference type="Proteomes" id="UP000029120"/>
    </source>
</evidence>
<dbReference type="EMBL" id="CM002869">
    <property type="protein sequence ID" value="KFK43747.1"/>
    <property type="molecule type" value="Genomic_DNA"/>
</dbReference>
<evidence type="ECO:0000256" key="5">
    <source>
        <dbReference type="ARBA" id="ARBA00022692"/>
    </source>
</evidence>
<evidence type="ECO:0000256" key="4">
    <source>
        <dbReference type="ARBA" id="ARBA00022679"/>
    </source>
</evidence>
<sequence length="284" mass="31637">MRHTNLLGCRVEKTICLRARKGDYFNSITRVIDLKGLDDLLKEKTTNPLVAVSGRVASVAPFNCKDNGPLESVFDVKVQLDGETKFVDGFLNGFINLLVGLNQSPLYLEDGTGRVRIEGGEDAVGFEDILKDYVCNIPKTVSEVEKFFESELEMVWKRFLSSMISLGECSKVLYGSALNTGTSLTFVGEAVRDEAGNLMIQKPPTEHDFMVFSGEGSFDKMVDKLKSNSEFYIFYSKIFGTIALAVAVMYGVDFIRRWKKKKNSDNKKSQTAKSDSQGTNISHL</sequence>
<protein>
    <recommendedName>
        <fullName evidence="3">RING-type E3 ubiquitin transferase</fullName>
        <ecNumber evidence="3">2.3.2.27</ecNumber>
    </recommendedName>
</protein>
<dbReference type="eggNOG" id="KOG4302">
    <property type="taxonomic scope" value="Eukaryota"/>
</dbReference>
<dbReference type="Gramene" id="KFK43747">
    <property type="protein sequence ID" value="KFK43747"/>
    <property type="gene ID" value="AALP_AA1G167700"/>
</dbReference>
<keyword evidence="7" id="KW-0863">Zinc-finger</keyword>
<dbReference type="PANTHER" id="PTHR47568">
    <property type="match status" value="1"/>
</dbReference>
<gene>
    <name evidence="15" type="ordered locus">AALP_Aa1g167700</name>
</gene>
<keyword evidence="9" id="KW-0862">Zinc</keyword>
<keyword evidence="8" id="KW-0833">Ubl conjugation pathway</keyword>
<dbReference type="GO" id="GO:0016567">
    <property type="term" value="P:protein ubiquitination"/>
    <property type="evidence" value="ECO:0007669"/>
    <property type="project" value="InterPro"/>
</dbReference>
<feature type="compositionally biased region" description="Polar residues" evidence="12">
    <location>
        <begin position="271"/>
        <end position="284"/>
    </location>
</feature>
<comment type="catalytic activity">
    <reaction evidence="1">
        <text>S-ubiquitinyl-[E2 ubiquitin-conjugating enzyme]-L-cysteine + [acceptor protein]-L-lysine = [E2 ubiquitin-conjugating enzyme]-L-cysteine + N(6)-ubiquitinyl-[acceptor protein]-L-lysine.</text>
        <dbReference type="EC" id="2.3.2.27"/>
    </reaction>
</comment>
<dbReference type="Pfam" id="PF12483">
    <property type="entry name" value="GIDE"/>
    <property type="match status" value="1"/>
</dbReference>
<keyword evidence="4" id="KW-0808">Transferase</keyword>
<evidence type="ECO:0000256" key="3">
    <source>
        <dbReference type="ARBA" id="ARBA00012483"/>
    </source>
</evidence>
<dbReference type="PANTHER" id="PTHR47568:SF3">
    <property type="entry name" value="RING-TYPE E3 UBIQUITIN TRANSFERASE"/>
    <property type="match status" value="1"/>
</dbReference>
<feature type="domain" description="E3 Ubiquitin ligase MUL1-like" evidence="14">
    <location>
        <begin position="103"/>
        <end position="246"/>
    </location>
</feature>
<name>A0A087HNP5_ARAAL</name>
<keyword evidence="10 13" id="KW-1133">Transmembrane helix</keyword>
<dbReference type="Proteomes" id="UP000029120">
    <property type="component" value="Chromosome 1"/>
</dbReference>
<evidence type="ECO:0000256" key="1">
    <source>
        <dbReference type="ARBA" id="ARBA00000900"/>
    </source>
</evidence>
<keyword evidence="16" id="KW-1185">Reference proteome</keyword>
<comment type="subcellular location">
    <subcellularLocation>
        <location evidence="2">Membrane</location>
        <topology evidence="2">Multi-pass membrane protein</topology>
    </subcellularLocation>
</comment>
<dbReference type="EC" id="2.3.2.27" evidence="3"/>
<accession>A0A087HNP5</accession>
<proteinExistence type="predicted"/>
<dbReference type="OMA" id="TICLRAR"/>
<dbReference type="OrthoDB" id="1093521at2759"/>
<evidence type="ECO:0000256" key="8">
    <source>
        <dbReference type="ARBA" id="ARBA00022786"/>
    </source>
</evidence>
<dbReference type="GO" id="GO:0008270">
    <property type="term" value="F:zinc ion binding"/>
    <property type="evidence" value="ECO:0007669"/>
    <property type="project" value="UniProtKB-KW"/>
</dbReference>
<keyword evidence="6" id="KW-0479">Metal-binding</keyword>
<keyword evidence="5 13" id="KW-0812">Transmembrane</keyword>
<evidence type="ECO:0000256" key="11">
    <source>
        <dbReference type="ARBA" id="ARBA00023136"/>
    </source>
</evidence>
<dbReference type="AlphaFoldDB" id="A0A087HNP5"/>
<evidence type="ECO:0000256" key="12">
    <source>
        <dbReference type="SAM" id="MobiDB-lite"/>
    </source>
</evidence>
<keyword evidence="11 13" id="KW-0472">Membrane</keyword>
<evidence type="ECO:0000256" key="13">
    <source>
        <dbReference type="SAM" id="Phobius"/>
    </source>
</evidence>
<organism evidence="15 16">
    <name type="scientific">Arabis alpina</name>
    <name type="common">Alpine rock-cress</name>
    <dbReference type="NCBI Taxonomy" id="50452"/>
    <lineage>
        <taxon>Eukaryota</taxon>
        <taxon>Viridiplantae</taxon>
        <taxon>Streptophyta</taxon>
        <taxon>Embryophyta</taxon>
        <taxon>Tracheophyta</taxon>
        <taxon>Spermatophyta</taxon>
        <taxon>Magnoliopsida</taxon>
        <taxon>eudicotyledons</taxon>
        <taxon>Gunneridae</taxon>
        <taxon>Pentapetalae</taxon>
        <taxon>rosids</taxon>
        <taxon>malvids</taxon>
        <taxon>Brassicales</taxon>
        <taxon>Brassicaceae</taxon>
        <taxon>Arabideae</taxon>
        <taxon>Arabis</taxon>
    </lineage>
</organism>
<dbReference type="InterPro" id="IPR022170">
    <property type="entry name" value="MUL1-like"/>
</dbReference>